<sequence length="564" mass="65253">MALCYQKHPFEIETADRLTTINTKIFEIKKKIQLSEGQRKSHFEENEIEKKQNSDLIDTLKKEIKLRIEELIQVRALIGEEEVQIKKYLNEVCPVGNKTGDQIIHNVDLKVIEQRKMLDLLKYEKRSKKNKLKALEKEYEHLLIESTKSDIVKSKFTTTAKKHVSHLENEIHKVLIQWTEAELVKKKYSSIRQALVEDSVKFESSLSLIEELLKKQQEEIKKLEWVRAEAAETRIRAAAAAANEAARAHAAEHGRAAERAYFAQRFNERRQELEKLEKRIFPPAVRPVVQEETNGSANGDVVTEEASAAAQMEEIFQCLMKLTGVTEPEEVFDRFRSQRETSKRLSYLQQTTEEEKLQLEKTQTTLIAELEGFKFASVKDKDEGQDLINELKAEIKKEEQRHIELQKKLEELDAFLLETKRLLYDLCKLLDHLVPELLIPEWTAEARDIQEIVSVLTARFERARARADVIRDKKNDANIVIVQSNTTSAAPSVAGMSMYSHSTPKESEKAIPTYKELVHKEPVKAPVSDEEEDIPSRCYLKRQAQLIVDTKCRRKGFRPPYPRK</sequence>
<protein>
    <submittedName>
        <fullName evidence="2">Uncharacterized protein</fullName>
    </submittedName>
</protein>
<dbReference type="PANTHER" id="PTHR46518:SF1">
    <property type="entry name" value="OUTER DYNEIN ARM-DOCKING COMPLEX SUBUNIT 3"/>
    <property type="match status" value="1"/>
</dbReference>
<dbReference type="Proteomes" id="UP001314205">
    <property type="component" value="Unassembled WGS sequence"/>
</dbReference>
<keyword evidence="1" id="KW-0175">Coiled coil</keyword>
<dbReference type="InterPro" id="IPR033192">
    <property type="entry name" value="ODAD3"/>
</dbReference>
<feature type="coiled-coil region" evidence="1">
    <location>
        <begin position="118"/>
        <end position="145"/>
    </location>
</feature>
<evidence type="ECO:0000256" key="1">
    <source>
        <dbReference type="SAM" id="Coils"/>
    </source>
</evidence>
<reference evidence="2 3" key="1">
    <citation type="submission" date="2023-11" db="EMBL/GenBank/DDBJ databases">
        <authorList>
            <person name="Hedman E."/>
            <person name="Englund M."/>
            <person name="Stromberg M."/>
            <person name="Nyberg Akerstrom W."/>
            <person name="Nylinder S."/>
            <person name="Jareborg N."/>
            <person name="Kallberg Y."/>
            <person name="Kronander E."/>
        </authorList>
    </citation>
    <scope>NUCLEOTIDE SEQUENCE [LARGE SCALE GENOMIC DNA]</scope>
</reference>
<dbReference type="GO" id="GO:0036064">
    <property type="term" value="C:ciliary basal body"/>
    <property type="evidence" value="ECO:0007669"/>
    <property type="project" value="TreeGrafter"/>
</dbReference>
<feature type="coiled-coil region" evidence="1">
    <location>
        <begin position="381"/>
        <end position="415"/>
    </location>
</feature>
<dbReference type="GO" id="GO:0035253">
    <property type="term" value="C:ciliary rootlet"/>
    <property type="evidence" value="ECO:0007669"/>
    <property type="project" value="TreeGrafter"/>
</dbReference>
<evidence type="ECO:0000313" key="2">
    <source>
        <dbReference type="EMBL" id="CAK1599378.1"/>
    </source>
</evidence>
<organism evidence="2 3">
    <name type="scientific">Parnassius mnemosyne</name>
    <name type="common">clouded apollo</name>
    <dbReference type="NCBI Taxonomy" id="213953"/>
    <lineage>
        <taxon>Eukaryota</taxon>
        <taxon>Metazoa</taxon>
        <taxon>Ecdysozoa</taxon>
        <taxon>Arthropoda</taxon>
        <taxon>Hexapoda</taxon>
        <taxon>Insecta</taxon>
        <taxon>Pterygota</taxon>
        <taxon>Neoptera</taxon>
        <taxon>Endopterygota</taxon>
        <taxon>Lepidoptera</taxon>
        <taxon>Glossata</taxon>
        <taxon>Ditrysia</taxon>
        <taxon>Papilionoidea</taxon>
        <taxon>Papilionidae</taxon>
        <taxon>Parnassiinae</taxon>
        <taxon>Parnassini</taxon>
        <taxon>Parnassius</taxon>
        <taxon>Driopa</taxon>
    </lineage>
</organism>
<comment type="caution">
    <text evidence="2">The sequence shown here is derived from an EMBL/GenBank/DDBJ whole genome shotgun (WGS) entry which is preliminary data.</text>
</comment>
<name>A0AAV1LVE9_9NEOP</name>
<dbReference type="GO" id="GO:0036158">
    <property type="term" value="P:outer dynein arm assembly"/>
    <property type="evidence" value="ECO:0007669"/>
    <property type="project" value="InterPro"/>
</dbReference>
<dbReference type="GO" id="GO:0097542">
    <property type="term" value="C:ciliary tip"/>
    <property type="evidence" value="ECO:0007669"/>
    <property type="project" value="TreeGrafter"/>
</dbReference>
<gene>
    <name evidence="2" type="ORF">PARMNEM_LOCUS18263</name>
</gene>
<dbReference type="PANTHER" id="PTHR46518">
    <property type="entry name" value="COILED-COIL DOMAIN-CONTAINING PROTEIN 151"/>
    <property type="match status" value="1"/>
</dbReference>
<proteinExistence type="predicted"/>
<feature type="coiled-coil region" evidence="1">
    <location>
        <begin position="206"/>
        <end position="248"/>
    </location>
</feature>
<evidence type="ECO:0000313" key="3">
    <source>
        <dbReference type="Proteomes" id="UP001314205"/>
    </source>
</evidence>
<dbReference type="AlphaFoldDB" id="A0AAV1LVE9"/>
<keyword evidence="3" id="KW-1185">Reference proteome</keyword>
<dbReference type="GO" id="GO:0003341">
    <property type="term" value="P:cilium movement"/>
    <property type="evidence" value="ECO:0007669"/>
    <property type="project" value="InterPro"/>
</dbReference>
<dbReference type="EMBL" id="CAVLGL010000115">
    <property type="protein sequence ID" value="CAK1599378.1"/>
    <property type="molecule type" value="Genomic_DNA"/>
</dbReference>
<accession>A0AAV1LVE9</accession>